<feature type="coiled-coil region" evidence="1">
    <location>
        <begin position="208"/>
        <end position="235"/>
    </location>
</feature>
<sequence length="257" mass="29467">MKDEDKTKVELIKEFKTLRKERGKSALNNITERKQVERKEDQPVTEMDFLYKTALDFIQLDPKEDIYRFIGRKLKEIVGDCIVSVNSYDKTSNSFQVRALEGVKEKIKGVLKIIGKDLFTMSFPINNEEARNAFISGELTKVPGGLYELTFGQISKSICHVLEKFLNVGKIYTVGFAKGKELFGNTLIILPKNIELNQREFINTFIKQSAIMLQSKQAEEELKDSEERLKILFDYAPDAYYINDLKGNFSNLPPQSG</sequence>
<dbReference type="EMBL" id="BARW01006803">
    <property type="protein sequence ID" value="GAI80936.1"/>
    <property type="molecule type" value="Genomic_DNA"/>
</dbReference>
<evidence type="ECO:0000256" key="1">
    <source>
        <dbReference type="SAM" id="Coils"/>
    </source>
</evidence>
<protein>
    <submittedName>
        <fullName evidence="2">Uncharacterized protein</fullName>
    </submittedName>
</protein>
<dbReference type="InterPro" id="IPR035965">
    <property type="entry name" value="PAS-like_dom_sf"/>
</dbReference>
<name>X1SP69_9ZZZZ</name>
<organism evidence="2">
    <name type="scientific">marine sediment metagenome</name>
    <dbReference type="NCBI Taxonomy" id="412755"/>
    <lineage>
        <taxon>unclassified sequences</taxon>
        <taxon>metagenomes</taxon>
        <taxon>ecological metagenomes</taxon>
    </lineage>
</organism>
<proteinExistence type="predicted"/>
<dbReference type="Gene3D" id="3.30.450.20">
    <property type="entry name" value="PAS domain"/>
    <property type="match status" value="1"/>
</dbReference>
<keyword evidence="1" id="KW-0175">Coiled coil</keyword>
<dbReference type="AlphaFoldDB" id="X1SP69"/>
<reference evidence="2" key="1">
    <citation type="journal article" date="2014" name="Front. Microbiol.">
        <title>High frequency of phylogenetically diverse reductive dehalogenase-homologous genes in deep subseafloor sedimentary metagenomes.</title>
        <authorList>
            <person name="Kawai M."/>
            <person name="Futagami T."/>
            <person name="Toyoda A."/>
            <person name="Takaki Y."/>
            <person name="Nishi S."/>
            <person name="Hori S."/>
            <person name="Arai W."/>
            <person name="Tsubouchi T."/>
            <person name="Morono Y."/>
            <person name="Uchiyama I."/>
            <person name="Ito T."/>
            <person name="Fujiyama A."/>
            <person name="Inagaki F."/>
            <person name="Takami H."/>
        </authorList>
    </citation>
    <scope>NUCLEOTIDE SEQUENCE</scope>
    <source>
        <strain evidence="2">Expedition CK06-06</strain>
    </source>
</reference>
<accession>X1SP69</accession>
<comment type="caution">
    <text evidence="2">The sequence shown here is derived from an EMBL/GenBank/DDBJ whole genome shotgun (WGS) entry which is preliminary data.</text>
</comment>
<evidence type="ECO:0000313" key="2">
    <source>
        <dbReference type="EMBL" id="GAI80936.1"/>
    </source>
</evidence>
<gene>
    <name evidence="2" type="ORF">S12H4_14275</name>
</gene>
<dbReference type="SUPFAM" id="SSF55785">
    <property type="entry name" value="PYP-like sensor domain (PAS domain)"/>
    <property type="match status" value="1"/>
</dbReference>